<comment type="caution">
    <text evidence="1">The sequence shown here is derived from an EMBL/GenBank/DDBJ whole genome shotgun (WGS) entry which is preliminary data.</text>
</comment>
<protein>
    <submittedName>
        <fullName evidence="1">Uncharacterized protein</fullName>
    </submittedName>
</protein>
<dbReference type="EMBL" id="AAGFST010000047">
    <property type="protein sequence ID" value="EBN4432517.1"/>
    <property type="molecule type" value="Genomic_DNA"/>
</dbReference>
<proteinExistence type="predicted"/>
<dbReference type="AlphaFoldDB" id="A0A5T8HNP0"/>
<accession>A0A5T8HNP0</accession>
<name>A0A5T8HNP0_SALER</name>
<sequence>MGTGFWINKLDVVTSIAVFLPATKRRELLLVFPNRRGRESAARSVIIENIHKSREDKGSPWMFVFRGSIWGLRLYSGFADIRL</sequence>
<gene>
    <name evidence="1" type="ORF">DSB87_23885</name>
</gene>
<evidence type="ECO:0000313" key="1">
    <source>
        <dbReference type="EMBL" id="EBN4432517.1"/>
    </source>
</evidence>
<reference evidence="1" key="1">
    <citation type="submission" date="2018-07" db="EMBL/GenBank/DDBJ databases">
        <authorList>
            <consortium name="PulseNet: The National Subtyping Network for Foodborne Disease Surveillance"/>
            <person name="Tarr C.L."/>
            <person name="Trees E."/>
            <person name="Katz L.S."/>
            <person name="Carleton-Romer H.A."/>
            <person name="Stroika S."/>
            <person name="Kucerova Z."/>
            <person name="Roache K.F."/>
            <person name="Sabol A.L."/>
            <person name="Besser J."/>
            <person name="Gerner-Smidt P."/>
        </authorList>
    </citation>
    <scope>NUCLEOTIDE SEQUENCE</scope>
    <source>
        <strain evidence="1">PNUSAS043991</strain>
    </source>
</reference>
<organism evidence="1">
    <name type="scientific">Salmonella enterica</name>
    <name type="common">Salmonella choleraesuis</name>
    <dbReference type="NCBI Taxonomy" id="28901"/>
    <lineage>
        <taxon>Bacteria</taxon>
        <taxon>Pseudomonadati</taxon>
        <taxon>Pseudomonadota</taxon>
        <taxon>Gammaproteobacteria</taxon>
        <taxon>Enterobacterales</taxon>
        <taxon>Enterobacteriaceae</taxon>
        <taxon>Salmonella</taxon>
    </lineage>
</organism>